<protein>
    <submittedName>
        <fullName evidence="2">Uncharacterized protein</fullName>
    </submittedName>
</protein>
<keyword evidence="3" id="KW-1185">Reference proteome</keyword>
<name>A0AAW0GMF3_9APHY</name>
<keyword evidence="1" id="KW-0472">Membrane</keyword>
<organism evidence="2 3">
    <name type="scientific">Cerrena zonata</name>
    <dbReference type="NCBI Taxonomy" id="2478898"/>
    <lineage>
        <taxon>Eukaryota</taxon>
        <taxon>Fungi</taxon>
        <taxon>Dikarya</taxon>
        <taxon>Basidiomycota</taxon>
        <taxon>Agaricomycotina</taxon>
        <taxon>Agaricomycetes</taxon>
        <taxon>Polyporales</taxon>
        <taxon>Cerrenaceae</taxon>
        <taxon>Cerrena</taxon>
    </lineage>
</organism>
<dbReference type="Proteomes" id="UP001385951">
    <property type="component" value="Unassembled WGS sequence"/>
</dbReference>
<reference evidence="2 3" key="1">
    <citation type="submission" date="2022-09" db="EMBL/GenBank/DDBJ databases">
        <authorList>
            <person name="Palmer J.M."/>
        </authorList>
    </citation>
    <scope>NUCLEOTIDE SEQUENCE [LARGE SCALE GENOMIC DNA]</scope>
    <source>
        <strain evidence="2 3">DSM 7382</strain>
    </source>
</reference>
<dbReference type="EMBL" id="JASBNA010000003">
    <property type="protein sequence ID" value="KAK7692999.1"/>
    <property type="molecule type" value="Genomic_DNA"/>
</dbReference>
<gene>
    <name evidence="2" type="ORF">QCA50_002564</name>
</gene>
<accession>A0AAW0GMF3</accession>
<dbReference type="AlphaFoldDB" id="A0AAW0GMF3"/>
<evidence type="ECO:0000256" key="1">
    <source>
        <dbReference type="SAM" id="Phobius"/>
    </source>
</evidence>
<keyword evidence="1" id="KW-1133">Transmembrane helix</keyword>
<evidence type="ECO:0000313" key="3">
    <source>
        <dbReference type="Proteomes" id="UP001385951"/>
    </source>
</evidence>
<comment type="caution">
    <text evidence="2">The sequence shown here is derived from an EMBL/GenBank/DDBJ whole genome shotgun (WGS) entry which is preliminary data.</text>
</comment>
<feature type="transmembrane region" description="Helical" evidence="1">
    <location>
        <begin position="63"/>
        <end position="85"/>
    </location>
</feature>
<proteinExistence type="predicted"/>
<sequence length="88" mass="10232">MPTDAFVIDVLYSIVSITVTKLLHIVQLNARYVHWDLRYCTAPCVHSSQISSTFSRIPPDISAMWFVFFFYLSLCRLLCSFIRLIRIA</sequence>
<keyword evidence="1" id="KW-0812">Transmembrane</keyword>
<evidence type="ECO:0000313" key="2">
    <source>
        <dbReference type="EMBL" id="KAK7692999.1"/>
    </source>
</evidence>